<dbReference type="PANTHER" id="PTHR21340:SF7">
    <property type="entry name" value="NUDIX HYDROLASE DOMAIN-CONTAINING PROTEIN"/>
    <property type="match status" value="1"/>
</dbReference>
<name>A0A239D948_9ACTN</name>
<feature type="domain" description="Nudix hydrolase" evidence="4">
    <location>
        <begin position="5"/>
        <end position="156"/>
    </location>
</feature>
<evidence type="ECO:0000259" key="4">
    <source>
        <dbReference type="PROSITE" id="PS51462"/>
    </source>
</evidence>
<dbReference type="RefSeq" id="WP_089223512.1">
    <property type="nucleotide sequence ID" value="NZ_FZOF01000004.1"/>
</dbReference>
<dbReference type="InterPro" id="IPR020084">
    <property type="entry name" value="NUDIX_hydrolase_CS"/>
</dbReference>
<comment type="similarity">
    <text evidence="1 3">Belongs to the Nudix hydrolase family.</text>
</comment>
<protein>
    <submittedName>
        <fullName evidence="5">Predicted NTP pyrophosphohydrolase, NUDIX family</fullName>
    </submittedName>
</protein>
<dbReference type="Proteomes" id="UP000198280">
    <property type="component" value="Unassembled WGS sequence"/>
</dbReference>
<dbReference type="PROSITE" id="PS00893">
    <property type="entry name" value="NUDIX_BOX"/>
    <property type="match status" value="1"/>
</dbReference>
<dbReference type="PANTHER" id="PTHR21340">
    <property type="entry name" value="DIADENOSINE 5,5-P1,P4-TETRAPHOSPHATE PYROPHOSPHOHYDROLASE MUTT"/>
    <property type="match status" value="1"/>
</dbReference>
<gene>
    <name evidence="5" type="ORF">SAMN05216252_104433</name>
</gene>
<dbReference type="PROSITE" id="PS51462">
    <property type="entry name" value="NUDIX"/>
    <property type="match status" value="1"/>
</dbReference>
<dbReference type="GO" id="GO:0004081">
    <property type="term" value="F:bis(5'-nucleosyl)-tetraphosphatase (asymmetrical) activity"/>
    <property type="evidence" value="ECO:0007669"/>
    <property type="project" value="TreeGrafter"/>
</dbReference>
<dbReference type="Gene3D" id="3.90.79.10">
    <property type="entry name" value="Nucleoside Triphosphate Pyrophosphohydrolase"/>
    <property type="match status" value="1"/>
</dbReference>
<dbReference type="InterPro" id="IPR020476">
    <property type="entry name" value="Nudix_hydrolase"/>
</dbReference>
<keyword evidence="2 3" id="KW-0378">Hydrolase</keyword>
<keyword evidence="6" id="KW-1185">Reference proteome</keyword>
<evidence type="ECO:0000313" key="6">
    <source>
        <dbReference type="Proteomes" id="UP000198280"/>
    </source>
</evidence>
<dbReference type="AlphaFoldDB" id="A0A239D948"/>
<dbReference type="OrthoDB" id="954553at2"/>
<dbReference type="GO" id="GO:0006754">
    <property type="term" value="P:ATP biosynthetic process"/>
    <property type="evidence" value="ECO:0007669"/>
    <property type="project" value="TreeGrafter"/>
</dbReference>
<dbReference type="GO" id="GO:0006167">
    <property type="term" value="P:AMP biosynthetic process"/>
    <property type="evidence" value="ECO:0007669"/>
    <property type="project" value="TreeGrafter"/>
</dbReference>
<dbReference type="Pfam" id="PF00293">
    <property type="entry name" value="NUDIX"/>
    <property type="match status" value="1"/>
</dbReference>
<evidence type="ECO:0000256" key="3">
    <source>
        <dbReference type="RuleBase" id="RU003476"/>
    </source>
</evidence>
<dbReference type="EMBL" id="FZOF01000004">
    <property type="protein sequence ID" value="SNS28384.1"/>
    <property type="molecule type" value="Genomic_DNA"/>
</dbReference>
<evidence type="ECO:0000256" key="2">
    <source>
        <dbReference type="ARBA" id="ARBA00022801"/>
    </source>
</evidence>
<dbReference type="InterPro" id="IPR000086">
    <property type="entry name" value="NUDIX_hydrolase_dom"/>
</dbReference>
<evidence type="ECO:0000313" key="5">
    <source>
        <dbReference type="EMBL" id="SNS28384.1"/>
    </source>
</evidence>
<dbReference type="PRINTS" id="PR00502">
    <property type="entry name" value="NUDIXFAMILY"/>
</dbReference>
<organism evidence="5 6">
    <name type="scientific">Actinacidiphila glaucinigra</name>
    <dbReference type="NCBI Taxonomy" id="235986"/>
    <lineage>
        <taxon>Bacteria</taxon>
        <taxon>Bacillati</taxon>
        <taxon>Actinomycetota</taxon>
        <taxon>Actinomycetes</taxon>
        <taxon>Kitasatosporales</taxon>
        <taxon>Streptomycetaceae</taxon>
        <taxon>Actinacidiphila</taxon>
    </lineage>
</organism>
<proteinExistence type="inferred from homology"/>
<reference evidence="5 6" key="1">
    <citation type="submission" date="2017-06" db="EMBL/GenBank/DDBJ databases">
        <authorList>
            <person name="Kim H.J."/>
            <person name="Triplett B.A."/>
        </authorList>
    </citation>
    <scope>NUCLEOTIDE SEQUENCE [LARGE SCALE GENOMIC DNA]</scope>
    <source>
        <strain evidence="5 6">CGMCC 4.1858</strain>
    </source>
</reference>
<dbReference type="InterPro" id="IPR051325">
    <property type="entry name" value="Nudix_hydrolase_domain"/>
</dbReference>
<accession>A0A239D948</accession>
<dbReference type="CDD" id="cd04662">
    <property type="entry name" value="NUDIX_Hydrolase"/>
    <property type="match status" value="1"/>
</dbReference>
<sequence>MADKAVKRSAGILLFRGTSGDAPEVLLAHMGGPFWSSKDAGAWTIPKGEYEPDETAEAAARREFLEELGLPVPEGELLPLGDNRQPNGKVVTVWALEGDLDTGLVVPGTFSMEWPRGSGRVREFPEVDRAAWFPLGPAAHGKILSAQRTFLDRLRLLLDGRGAAGAGQEAGEA</sequence>
<dbReference type="InterPro" id="IPR015797">
    <property type="entry name" value="NUDIX_hydrolase-like_dom_sf"/>
</dbReference>
<dbReference type="SUPFAM" id="SSF55811">
    <property type="entry name" value="Nudix"/>
    <property type="match status" value="1"/>
</dbReference>
<evidence type="ECO:0000256" key="1">
    <source>
        <dbReference type="ARBA" id="ARBA00005582"/>
    </source>
</evidence>